<evidence type="ECO:0000259" key="3">
    <source>
        <dbReference type="PROSITE" id="PS51613"/>
    </source>
</evidence>
<keyword evidence="1" id="KW-0539">Nucleus</keyword>
<dbReference type="SUPFAM" id="SSF53335">
    <property type="entry name" value="S-adenosyl-L-methionine-dependent methyltransferases"/>
    <property type="match status" value="1"/>
</dbReference>
<evidence type="ECO:0000256" key="2">
    <source>
        <dbReference type="SAM" id="MobiDB-lite"/>
    </source>
</evidence>
<dbReference type="GO" id="GO:0003676">
    <property type="term" value="F:nucleic acid binding"/>
    <property type="evidence" value="ECO:0007669"/>
    <property type="project" value="UniProtKB-UniRule"/>
</dbReference>
<dbReference type="GO" id="GO:0005737">
    <property type="term" value="C:cytoplasm"/>
    <property type="evidence" value="ECO:0007669"/>
    <property type="project" value="TreeGrafter"/>
</dbReference>
<dbReference type="InterPro" id="IPR025816">
    <property type="entry name" value="RrmJ-type_MeTrfase"/>
</dbReference>
<feature type="domain" description="RrmJ-type SAM-dependent 2'-O-MTase" evidence="3">
    <location>
        <begin position="185"/>
        <end position="396"/>
    </location>
</feature>
<comment type="function">
    <text evidence="1">S-adenosyl-L-methionine-dependent methyltransferase that mediates RNA cap1 2'-O-ribose methylation to the 5'-cap structure of RNAs. Methylates the ribose of the first nucleotide of a m(7)GpppG-capped mRNA to produce m(7)GpppNmp (cap1).</text>
</comment>
<dbReference type="EMBL" id="PJQL01000005">
    <property type="protein sequence ID" value="RCI01556.1"/>
    <property type="molecule type" value="Genomic_DNA"/>
</dbReference>
<keyword evidence="1 4" id="KW-0489">Methyltransferase</keyword>
<comment type="caution">
    <text evidence="4">The sequence shown here is derived from an EMBL/GenBank/DDBJ whole genome shotgun (WGS) entry which is preliminary data.</text>
</comment>
<proteinExistence type="predicted"/>
<dbReference type="GO" id="GO:0004483">
    <property type="term" value="F:methyltransferase cap1 activity"/>
    <property type="evidence" value="ECO:0007669"/>
    <property type="project" value="UniProtKB-UniRule"/>
</dbReference>
<evidence type="ECO:0000256" key="1">
    <source>
        <dbReference type="RuleBase" id="RU368012"/>
    </source>
</evidence>
<reference evidence="4 5" key="1">
    <citation type="journal article" date="2018" name="G3 (Bethesda)">
        <title>Phylogenetic and Phylogenomic Definition of Rhizopus Species.</title>
        <authorList>
            <person name="Gryganskyi A.P."/>
            <person name="Golan J."/>
            <person name="Dolatabadi S."/>
            <person name="Mondo S."/>
            <person name="Robb S."/>
            <person name="Idnurm A."/>
            <person name="Muszewska A."/>
            <person name="Steczkiewicz K."/>
            <person name="Masonjones S."/>
            <person name="Liao H.L."/>
            <person name="Gajdeczka M.T."/>
            <person name="Anike F."/>
            <person name="Vuek A."/>
            <person name="Anishchenko I.M."/>
            <person name="Voigt K."/>
            <person name="de Hoog G.S."/>
            <person name="Smith M.E."/>
            <person name="Heitman J."/>
            <person name="Vilgalys R."/>
            <person name="Stajich J.E."/>
        </authorList>
    </citation>
    <scope>NUCLEOTIDE SEQUENCE [LARGE SCALE GENOMIC DNA]</scope>
    <source>
        <strain evidence="4 5">CBS 357.93</strain>
    </source>
</reference>
<keyword evidence="1" id="KW-0949">S-adenosyl-L-methionine</keyword>
<dbReference type="GO" id="GO:0032259">
    <property type="term" value="P:methylation"/>
    <property type="evidence" value="ECO:0007669"/>
    <property type="project" value="UniProtKB-KW"/>
</dbReference>
<dbReference type="GO" id="GO:0016556">
    <property type="term" value="P:mRNA modification"/>
    <property type="evidence" value="ECO:0007669"/>
    <property type="project" value="UniProtKB-UniRule"/>
</dbReference>
<accession>A0A367KH63</accession>
<dbReference type="GO" id="GO:0005634">
    <property type="term" value="C:nucleus"/>
    <property type="evidence" value="ECO:0007669"/>
    <property type="project" value="UniProtKB-SubCell"/>
</dbReference>
<keyword evidence="5" id="KW-1185">Reference proteome</keyword>
<dbReference type="Pfam" id="PF01728">
    <property type="entry name" value="FtsJ"/>
    <property type="match status" value="1"/>
</dbReference>
<keyword evidence="1 4" id="KW-0808">Transferase</keyword>
<organism evidence="4 5">
    <name type="scientific">Rhizopus azygosporus</name>
    <name type="common">Rhizopus microsporus var. azygosporus</name>
    <dbReference type="NCBI Taxonomy" id="86630"/>
    <lineage>
        <taxon>Eukaryota</taxon>
        <taxon>Fungi</taxon>
        <taxon>Fungi incertae sedis</taxon>
        <taxon>Mucoromycota</taxon>
        <taxon>Mucoromycotina</taxon>
        <taxon>Mucoromycetes</taxon>
        <taxon>Mucorales</taxon>
        <taxon>Mucorineae</taxon>
        <taxon>Rhizopodaceae</taxon>
        <taxon>Rhizopus</taxon>
    </lineage>
</organism>
<feature type="compositionally biased region" description="Low complexity" evidence="2">
    <location>
        <begin position="48"/>
        <end position="59"/>
    </location>
</feature>
<dbReference type="STRING" id="86630.A0A367KH63"/>
<dbReference type="GO" id="GO:0006370">
    <property type="term" value="P:7-methylguanosine mRNA capping"/>
    <property type="evidence" value="ECO:0007669"/>
    <property type="project" value="UniProtKB-UniRule"/>
</dbReference>
<dbReference type="InterPro" id="IPR029063">
    <property type="entry name" value="SAM-dependent_MTases_sf"/>
</dbReference>
<dbReference type="Proteomes" id="UP000252139">
    <property type="component" value="Unassembled WGS sequence"/>
</dbReference>
<dbReference type="EC" id="2.1.1.57" evidence="1"/>
<comment type="subcellular location">
    <subcellularLocation>
        <location evidence="1">Nucleus</location>
    </subcellularLocation>
</comment>
<feature type="compositionally biased region" description="Basic and acidic residues" evidence="2">
    <location>
        <begin position="27"/>
        <end position="36"/>
    </location>
</feature>
<dbReference type="PANTHER" id="PTHR16121">
    <property type="entry name" value="CAP-SPECIFIC MRNA (NUCLEOSIDE-2'-O-)-METHYLTRANSFERASE 1-RELATED"/>
    <property type="match status" value="1"/>
</dbReference>
<dbReference type="InterPro" id="IPR050851">
    <property type="entry name" value="mRNA_Cap_2O-Ribose_MeTrfase"/>
</dbReference>
<evidence type="ECO:0000313" key="5">
    <source>
        <dbReference type="Proteomes" id="UP000252139"/>
    </source>
</evidence>
<gene>
    <name evidence="4" type="primary">FTSJD2_2</name>
    <name evidence="4" type="ORF">CU097_015955</name>
</gene>
<dbReference type="AlphaFoldDB" id="A0A367KH63"/>
<sequence>MEDLYSDNDPHYRETRVPSGIPPPSLRDLKRSEDLSRYNPALLRPMNSRDNNNNNNSSRYQPYPQEEDISRNRRQQQQQYQQQQQQQQQYQYQQQQQQKKPMYKPKPLNLQPSTSFLKCQTRLSVNEIIDLIKLKEVEIDYDFVCSKVQVENVIQLKGKSSHVPKEIVSQARSKSNPFERIGHGVFMNRAAMKLAAMDADFGLTATKGSNQFKFLDICGGPGGFSEYILWRIHSWGESCHGYGITLKMPTEKDEMNWHTEKFRVDIPKDSFTIIHGQDGTGDLYKPENIRDVESLISKETQNGVDLAVADGGFDFSGHEAEQEQLAQKLILCEIITMLSTLRQGGTFVCKFFDMFTEFTVDLVWLLYQLFDEICITKPLSSRPANSERYVVCRNLLVSHPTDLIEKLLDIAAKIGDKQFQFISRDILDKDEDFIDYVRMRNIKFIVQQTDSLEQFDMFIQNP</sequence>
<dbReference type="PROSITE" id="PS51613">
    <property type="entry name" value="SAM_MT_RRMJ"/>
    <property type="match status" value="1"/>
</dbReference>
<keyword evidence="1" id="KW-0506">mRNA capping</keyword>
<comment type="catalytic activity">
    <reaction evidence="1">
        <text>a 5'-end (N(7)-methyl 5'-triphosphoguanosine)-ribonucleoside in mRNA + S-adenosyl-L-methionine = a 5'-end (N(7)-methyl 5'-triphosphoguanosine)-(2'-O-methyl-ribonucleoside) in mRNA + S-adenosyl-L-homocysteine + H(+)</text>
        <dbReference type="Rhea" id="RHEA:67020"/>
        <dbReference type="Rhea" id="RHEA-COMP:17167"/>
        <dbReference type="Rhea" id="RHEA-COMP:17168"/>
        <dbReference type="ChEBI" id="CHEBI:15378"/>
        <dbReference type="ChEBI" id="CHEBI:57856"/>
        <dbReference type="ChEBI" id="CHEBI:59789"/>
        <dbReference type="ChEBI" id="CHEBI:156461"/>
        <dbReference type="ChEBI" id="CHEBI:167609"/>
        <dbReference type="EC" id="2.1.1.57"/>
    </reaction>
</comment>
<feature type="region of interest" description="Disordered" evidence="2">
    <location>
        <begin position="1"/>
        <end position="111"/>
    </location>
</feature>
<keyword evidence="1" id="KW-0507">mRNA processing</keyword>
<dbReference type="OrthoDB" id="10251234at2759"/>
<dbReference type="PANTHER" id="PTHR16121:SF0">
    <property type="entry name" value="CAP-SPECIFIC MRNA (NUCLEOSIDE-2'-O-)-METHYLTRANSFERASE 1"/>
    <property type="match status" value="1"/>
</dbReference>
<name>A0A367KH63_RHIAZ</name>
<dbReference type="InterPro" id="IPR002877">
    <property type="entry name" value="RNA_MeTrfase_FtsJ_dom"/>
</dbReference>
<feature type="compositionally biased region" description="Low complexity" evidence="2">
    <location>
        <begin position="75"/>
        <end position="98"/>
    </location>
</feature>
<evidence type="ECO:0000313" key="4">
    <source>
        <dbReference type="EMBL" id="RCI01556.1"/>
    </source>
</evidence>
<dbReference type="Gene3D" id="3.40.50.12760">
    <property type="match status" value="1"/>
</dbReference>
<protein>
    <recommendedName>
        <fullName evidence="1">Cap-specific mRNA (nucleoside-2'-O-)-methyltransferase 1</fullName>
        <ecNumber evidence="1">2.1.1.57</ecNumber>
    </recommendedName>
    <alternativeName>
        <fullName evidence="1">Cap1 2'O-ribose methyltransferase 1</fullName>
    </alternativeName>
</protein>